<gene>
    <name evidence="1" type="ORF">DPMN_031339</name>
</gene>
<evidence type="ECO:0000313" key="1">
    <source>
        <dbReference type="EMBL" id="KAH3868199.1"/>
    </source>
</evidence>
<dbReference type="EMBL" id="JAIWYP010000002">
    <property type="protein sequence ID" value="KAH3868199.1"/>
    <property type="molecule type" value="Genomic_DNA"/>
</dbReference>
<keyword evidence="2" id="KW-1185">Reference proteome</keyword>
<reference evidence="1" key="1">
    <citation type="journal article" date="2019" name="bioRxiv">
        <title>The Genome of the Zebra Mussel, Dreissena polymorpha: A Resource for Invasive Species Research.</title>
        <authorList>
            <person name="McCartney M.A."/>
            <person name="Auch B."/>
            <person name="Kono T."/>
            <person name="Mallez S."/>
            <person name="Zhang Y."/>
            <person name="Obille A."/>
            <person name="Becker A."/>
            <person name="Abrahante J.E."/>
            <person name="Garbe J."/>
            <person name="Badalamenti J.P."/>
            <person name="Herman A."/>
            <person name="Mangelson H."/>
            <person name="Liachko I."/>
            <person name="Sullivan S."/>
            <person name="Sone E.D."/>
            <person name="Koren S."/>
            <person name="Silverstein K.A.T."/>
            <person name="Beckman K.B."/>
            <person name="Gohl D.M."/>
        </authorList>
    </citation>
    <scope>NUCLEOTIDE SEQUENCE</scope>
    <source>
        <strain evidence="1">Duluth1</strain>
        <tissue evidence="1">Whole animal</tissue>
    </source>
</reference>
<comment type="caution">
    <text evidence="1">The sequence shown here is derived from an EMBL/GenBank/DDBJ whole genome shotgun (WGS) entry which is preliminary data.</text>
</comment>
<proteinExistence type="predicted"/>
<sequence length="66" mass="7462">MLDVLPERDSEEWRRSGMPSSEEMKVLYGPSTCDMLREEAACRLATMVLSQGPFSDISTAMFLRAM</sequence>
<protein>
    <submittedName>
        <fullName evidence="1">Uncharacterized protein</fullName>
    </submittedName>
</protein>
<evidence type="ECO:0000313" key="2">
    <source>
        <dbReference type="Proteomes" id="UP000828390"/>
    </source>
</evidence>
<dbReference type="AlphaFoldDB" id="A0A9D4RH88"/>
<organism evidence="1 2">
    <name type="scientific">Dreissena polymorpha</name>
    <name type="common">Zebra mussel</name>
    <name type="synonym">Mytilus polymorpha</name>
    <dbReference type="NCBI Taxonomy" id="45954"/>
    <lineage>
        <taxon>Eukaryota</taxon>
        <taxon>Metazoa</taxon>
        <taxon>Spiralia</taxon>
        <taxon>Lophotrochozoa</taxon>
        <taxon>Mollusca</taxon>
        <taxon>Bivalvia</taxon>
        <taxon>Autobranchia</taxon>
        <taxon>Heteroconchia</taxon>
        <taxon>Euheterodonta</taxon>
        <taxon>Imparidentia</taxon>
        <taxon>Neoheterodontei</taxon>
        <taxon>Myida</taxon>
        <taxon>Dreissenoidea</taxon>
        <taxon>Dreissenidae</taxon>
        <taxon>Dreissena</taxon>
    </lineage>
</organism>
<reference evidence="1" key="2">
    <citation type="submission" date="2020-11" db="EMBL/GenBank/DDBJ databases">
        <authorList>
            <person name="McCartney M.A."/>
            <person name="Auch B."/>
            <person name="Kono T."/>
            <person name="Mallez S."/>
            <person name="Becker A."/>
            <person name="Gohl D.M."/>
            <person name="Silverstein K.A.T."/>
            <person name="Koren S."/>
            <person name="Bechman K.B."/>
            <person name="Herman A."/>
            <person name="Abrahante J.E."/>
            <person name="Garbe J."/>
        </authorList>
    </citation>
    <scope>NUCLEOTIDE SEQUENCE</scope>
    <source>
        <strain evidence="1">Duluth1</strain>
        <tissue evidence="1">Whole animal</tissue>
    </source>
</reference>
<dbReference type="Proteomes" id="UP000828390">
    <property type="component" value="Unassembled WGS sequence"/>
</dbReference>
<accession>A0A9D4RH88</accession>
<name>A0A9D4RH88_DREPO</name>